<dbReference type="InterPro" id="IPR013497">
    <property type="entry name" value="Topo_IA_cen"/>
</dbReference>
<organism evidence="13 14">
    <name type="scientific">Peptoclostridium litorale DSM 5388</name>
    <dbReference type="NCBI Taxonomy" id="1121324"/>
    <lineage>
        <taxon>Bacteria</taxon>
        <taxon>Bacillati</taxon>
        <taxon>Bacillota</taxon>
        <taxon>Clostridia</taxon>
        <taxon>Peptostreptococcales</taxon>
        <taxon>Peptoclostridiaceae</taxon>
        <taxon>Peptoclostridium</taxon>
    </lineage>
</organism>
<dbReference type="PROSITE" id="PS00396">
    <property type="entry name" value="TOPO_IA_1"/>
    <property type="match status" value="1"/>
</dbReference>
<dbReference type="InterPro" id="IPR013826">
    <property type="entry name" value="Topo_IA_cen_sub3"/>
</dbReference>
<feature type="domain" description="Topo IA-type catalytic" evidence="12">
    <location>
        <begin position="162"/>
        <end position="600"/>
    </location>
</feature>
<dbReference type="InterPro" id="IPR000380">
    <property type="entry name" value="Topo_IA"/>
</dbReference>
<evidence type="ECO:0000256" key="8">
    <source>
        <dbReference type="ARBA" id="ARBA00031985"/>
    </source>
</evidence>
<feature type="domain" description="Toprim" evidence="11">
    <location>
        <begin position="2"/>
        <end position="145"/>
    </location>
</feature>
<dbReference type="InterPro" id="IPR006171">
    <property type="entry name" value="TOPRIM_dom"/>
</dbReference>
<dbReference type="PROSITE" id="PS52039">
    <property type="entry name" value="TOPO_IA_2"/>
    <property type="match status" value="1"/>
</dbReference>
<dbReference type="InterPro" id="IPR013825">
    <property type="entry name" value="Topo_IA_cen_sub2"/>
</dbReference>
<dbReference type="Gene3D" id="3.40.50.140">
    <property type="match status" value="1"/>
</dbReference>
<gene>
    <name evidence="13" type="primary">topB</name>
    <name evidence="13" type="ORF">CLIT_23c04950</name>
</gene>
<name>A0A069RJ00_PEPLI</name>
<dbReference type="InterPro" id="IPR003601">
    <property type="entry name" value="Topo_IA_2"/>
</dbReference>
<dbReference type="Pfam" id="PF01131">
    <property type="entry name" value="Topoisom_bac"/>
    <property type="match status" value="1"/>
</dbReference>
<dbReference type="Gene3D" id="1.10.290.10">
    <property type="entry name" value="Topoisomerase I, domain 4"/>
    <property type="match status" value="1"/>
</dbReference>
<evidence type="ECO:0000313" key="14">
    <source>
        <dbReference type="Proteomes" id="UP000027946"/>
    </source>
</evidence>
<evidence type="ECO:0000256" key="6">
    <source>
        <dbReference type="ARBA" id="ARBA00023235"/>
    </source>
</evidence>
<dbReference type="PROSITE" id="PS50880">
    <property type="entry name" value="TOPRIM"/>
    <property type="match status" value="1"/>
</dbReference>
<keyword evidence="14" id="KW-1185">Reference proteome</keyword>
<dbReference type="SMART" id="SM00436">
    <property type="entry name" value="TOP1Bc"/>
    <property type="match status" value="1"/>
</dbReference>
<dbReference type="GO" id="GO:0006265">
    <property type="term" value="P:DNA topological change"/>
    <property type="evidence" value="ECO:0007669"/>
    <property type="project" value="InterPro"/>
</dbReference>
<dbReference type="GO" id="GO:0006310">
    <property type="term" value="P:DNA recombination"/>
    <property type="evidence" value="ECO:0007669"/>
    <property type="project" value="TreeGrafter"/>
</dbReference>
<dbReference type="InterPro" id="IPR003602">
    <property type="entry name" value="Topo_IA_DNA-bd_dom"/>
</dbReference>
<dbReference type="EC" id="5.6.2.1" evidence="3"/>
<dbReference type="Gene3D" id="2.70.20.10">
    <property type="entry name" value="Topoisomerase I, domain 3"/>
    <property type="match status" value="1"/>
</dbReference>
<keyword evidence="6 13" id="KW-0413">Isomerase</keyword>
<evidence type="ECO:0000256" key="9">
    <source>
        <dbReference type="ARBA" id="ARBA00032235"/>
    </source>
</evidence>
<dbReference type="SMART" id="SM00493">
    <property type="entry name" value="TOPRIM"/>
    <property type="match status" value="1"/>
</dbReference>
<keyword evidence="4" id="KW-0799">Topoisomerase</keyword>
<dbReference type="InterPro" id="IPR023405">
    <property type="entry name" value="Topo_IA_core_domain"/>
</dbReference>
<dbReference type="eggNOG" id="COG0550">
    <property type="taxonomic scope" value="Bacteria"/>
</dbReference>
<evidence type="ECO:0000256" key="4">
    <source>
        <dbReference type="ARBA" id="ARBA00023029"/>
    </source>
</evidence>
<sequence>MARLIIAEKPSVAKNIAEALGVKNRNDGYLEGEDYLITWAFGHLLQLYDAKDYKEEMARWKISQYPFIPDEFKYKIKSSQGDRSQVDEGAKKQIEIIRHLAEREDVDGIISACDYDREGQVIGDIIIEYIKVQKPVYRLLLNEWTADEVAGGMERLKSNDEMKPLQDSGISRQWADWTIGINLTSVASLKYQRGRVGPLNIGRVLLPTLKIIYDRDREIEQFVPDTFHKLQTILKTDKGEEFSGTYAEGKDEKFKDKKPLDEALSCVKKGKAVVVDKQVENKKDYPPYLFNLSNLQGFVTSKYKGWTSDKVLKVAQSLYEKKFITYPRTSSVVLEESLEGRAKKVLEILKKGLPYEGEVKFRFTKRNFDNSKVESHSAIVPTYMVPKKLSQDEKTVYTAVKNRFIAQFMPLCEYEETKIYTGVEGEDIKGSFVSKGKVLINEGWKKAEGIETKEAELPLVSIGDELEFKSPKITTSSTKPPKHHTEKTLLRVMETCGKKFDDEESDEMMDAVLSGFSIGTPATRAETIKKLKDVGYISANGKNLICTQTGKKLVEKFPIKELFDLGYTGRLEKTLSDIEKGKFKKQDFLDLIYDFTRRSVERIKNGNAVIIKSSEEYVEHEALGKCPACGSDVIEGKKGFGCSNWKGGCKFVIWKDDKYLAALGKKPTKAMVKKLLKDGMVKGVGFKSKRGNTFDAYIRYVKSEKDEYFKWEMEFI</sequence>
<accession>A0A069RJ00</accession>
<dbReference type="OrthoDB" id="9803554at2"/>
<evidence type="ECO:0000256" key="10">
    <source>
        <dbReference type="ARBA" id="ARBA00032877"/>
    </source>
</evidence>
<evidence type="ECO:0000256" key="7">
    <source>
        <dbReference type="ARBA" id="ARBA00030003"/>
    </source>
</evidence>
<dbReference type="InterPro" id="IPR013824">
    <property type="entry name" value="Topo_IA_cen_sub1"/>
</dbReference>
<comment type="catalytic activity">
    <reaction evidence="1">
        <text>ATP-independent breakage of single-stranded DNA, followed by passage and rejoining.</text>
        <dbReference type="EC" id="5.6.2.1"/>
    </reaction>
</comment>
<dbReference type="Gene3D" id="1.10.460.10">
    <property type="entry name" value="Topoisomerase I, domain 2"/>
    <property type="match status" value="1"/>
</dbReference>
<dbReference type="GO" id="GO:0003917">
    <property type="term" value="F:DNA topoisomerase type I (single strand cut, ATP-independent) activity"/>
    <property type="evidence" value="ECO:0007669"/>
    <property type="project" value="UniProtKB-EC"/>
</dbReference>
<evidence type="ECO:0000256" key="3">
    <source>
        <dbReference type="ARBA" id="ARBA00012891"/>
    </source>
</evidence>
<dbReference type="SUPFAM" id="SSF56712">
    <property type="entry name" value="Prokaryotic type I DNA topoisomerase"/>
    <property type="match status" value="1"/>
</dbReference>
<dbReference type="Pfam" id="PF01751">
    <property type="entry name" value="Toprim"/>
    <property type="match status" value="1"/>
</dbReference>
<dbReference type="PANTHER" id="PTHR11390:SF21">
    <property type="entry name" value="DNA TOPOISOMERASE 3-ALPHA"/>
    <property type="match status" value="1"/>
</dbReference>
<evidence type="ECO:0000256" key="2">
    <source>
        <dbReference type="ARBA" id="ARBA00009446"/>
    </source>
</evidence>
<dbReference type="PANTHER" id="PTHR11390">
    <property type="entry name" value="PROKARYOTIC DNA TOPOISOMERASE"/>
    <property type="match status" value="1"/>
</dbReference>
<protein>
    <recommendedName>
        <fullName evidence="3">DNA topoisomerase</fullName>
        <ecNumber evidence="3">5.6.2.1</ecNumber>
    </recommendedName>
    <alternativeName>
        <fullName evidence="10">Omega-protein</fullName>
    </alternativeName>
    <alternativeName>
        <fullName evidence="9">Relaxing enzyme</fullName>
    </alternativeName>
    <alternativeName>
        <fullName evidence="7">Swivelase</fullName>
    </alternativeName>
    <alternativeName>
        <fullName evidence="8">Untwisting enzyme</fullName>
    </alternativeName>
</protein>
<dbReference type="InterPro" id="IPR023406">
    <property type="entry name" value="Topo_IA_AS"/>
</dbReference>
<keyword evidence="5" id="KW-0238">DNA-binding</keyword>
<evidence type="ECO:0000313" key="13">
    <source>
        <dbReference type="EMBL" id="KDR94222.1"/>
    </source>
</evidence>
<dbReference type="EMBL" id="JJMM01000026">
    <property type="protein sequence ID" value="KDR94222.1"/>
    <property type="molecule type" value="Genomic_DNA"/>
</dbReference>
<reference evidence="13 14" key="1">
    <citation type="submission" date="2014-03" db="EMBL/GenBank/DDBJ databases">
        <title>Genome sequence of Clostridium litorale W6, DSM 5388.</title>
        <authorList>
            <person name="Poehlein A."/>
            <person name="Jagirdar A."/>
            <person name="Khonsari B."/>
            <person name="Chibani C.M."/>
            <person name="Gutierrez Gutierrez D.A."/>
            <person name="Davydova E."/>
            <person name="Alghaithi H.S."/>
            <person name="Nair K.P."/>
            <person name="Dhamotharan K."/>
            <person name="Chandran L."/>
            <person name="G W."/>
            <person name="Daniel R."/>
        </authorList>
    </citation>
    <scope>NUCLEOTIDE SEQUENCE [LARGE SCALE GENOMIC DNA]</scope>
    <source>
        <strain evidence="13 14">W6</strain>
    </source>
</reference>
<evidence type="ECO:0000259" key="12">
    <source>
        <dbReference type="PROSITE" id="PS52039"/>
    </source>
</evidence>
<dbReference type="AlphaFoldDB" id="A0A069RJ00"/>
<dbReference type="PRINTS" id="PR00417">
    <property type="entry name" value="PRTPISMRASEI"/>
</dbReference>
<comment type="similarity">
    <text evidence="2">Belongs to the type IA topoisomerase family.</text>
</comment>
<dbReference type="CDD" id="cd00186">
    <property type="entry name" value="TOP1Ac"/>
    <property type="match status" value="1"/>
</dbReference>
<dbReference type="Proteomes" id="UP000027946">
    <property type="component" value="Unassembled WGS sequence"/>
</dbReference>
<evidence type="ECO:0000256" key="5">
    <source>
        <dbReference type="ARBA" id="ARBA00023125"/>
    </source>
</evidence>
<dbReference type="STRING" id="1121324.CLIT_23c04950"/>
<dbReference type="GO" id="GO:0043597">
    <property type="term" value="C:cytoplasmic replication fork"/>
    <property type="evidence" value="ECO:0007669"/>
    <property type="project" value="TreeGrafter"/>
</dbReference>
<evidence type="ECO:0000259" key="11">
    <source>
        <dbReference type="PROSITE" id="PS50880"/>
    </source>
</evidence>
<dbReference type="InterPro" id="IPR034144">
    <property type="entry name" value="TOPRIM_TopoIII"/>
</dbReference>
<proteinExistence type="inferred from homology"/>
<dbReference type="Pfam" id="PF13342">
    <property type="entry name" value="Toprim_Crpt"/>
    <property type="match status" value="1"/>
</dbReference>
<dbReference type="GO" id="GO:0003677">
    <property type="term" value="F:DNA binding"/>
    <property type="evidence" value="ECO:0007669"/>
    <property type="project" value="UniProtKB-KW"/>
</dbReference>
<dbReference type="GO" id="GO:0006281">
    <property type="term" value="P:DNA repair"/>
    <property type="evidence" value="ECO:0007669"/>
    <property type="project" value="TreeGrafter"/>
</dbReference>
<dbReference type="CDD" id="cd03362">
    <property type="entry name" value="TOPRIM_TopoIA_TopoIII"/>
    <property type="match status" value="1"/>
</dbReference>
<evidence type="ECO:0000256" key="1">
    <source>
        <dbReference type="ARBA" id="ARBA00000213"/>
    </source>
</evidence>
<dbReference type="RefSeq" id="WP_038268239.1">
    <property type="nucleotide sequence ID" value="NZ_FSRH01000003.1"/>
</dbReference>
<comment type="caution">
    <text evidence="13">The sequence shown here is derived from an EMBL/GenBank/DDBJ whole genome shotgun (WGS) entry which is preliminary data.</text>
</comment>
<dbReference type="SMART" id="SM00437">
    <property type="entry name" value="TOP1Ac"/>
    <property type="match status" value="1"/>
</dbReference>
<dbReference type="InterPro" id="IPR025589">
    <property type="entry name" value="Toprim_C_rpt"/>
</dbReference>